<proteinExistence type="predicted"/>
<evidence type="ECO:0000256" key="1">
    <source>
        <dbReference type="ARBA" id="ARBA00022737"/>
    </source>
</evidence>
<dbReference type="Proteomes" id="UP001165289">
    <property type="component" value="Unassembled WGS sequence"/>
</dbReference>
<evidence type="ECO:0000313" key="2">
    <source>
        <dbReference type="EMBL" id="KAI6645925.1"/>
    </source>
</evidence>
<dbReference type="InterPro" id="IPR001258">
    <property type="entry name" value="NHL_repeat"/>
</dbReference>
<name>A0AAV7JB78_9METZ</name>
<dbReference type="Pfam" id="PF01436">
    <property type="entry name" value="NHL"/>
    <property type="match status" value="1"/>
</dbReference>
<dbReference type="AlphaFoldDB" id="A0AAV7JB78"/>
<dbReference type="EMBL" id="JAKMXF010000365">
    <property type="protein sequence ID" value="KAI6645925.1"/>
    <property type="molecule type" value="Genomic_DNA"/>
</dbReference>
<accession>A0AAV7JB78</accession>
<evidence type="ECO:0000313" key="3">
    <source>
        <dbReference type="Proteomes" id="UP001165289"/>
    </source>
</evidence>
<comment type="caution">
    <text evidence="2">The sequence shown here is derived from an EMBL/GenBank/DDBJ whole genome shotgun (WGS) entry which is preliminary data.</text>
</comment>
<reference evidence="2 3" key="1">
    <citation type="journal article" date="2023" name="BMC Biol.">
        <title>The compact genome of the sponge Oopsacas minuta (Hexactinellida) is lacking key metazoan core genes.</title>
        <authorList>
            <person name="Santini S."/>
            <person name="Schenkelaars Q."/>
            <person name="Jourda C."/>
            <person name="Duchesne M."/>
            <person name="Belahbib H."/>
            <person name="Rocher C."/>
            <person name="Selva M."/>
            <person name="Riesgo A."/>
            <person name="Vervoort M."/>
            <person name="Leys S.P."/>
            <person name="Kodjabachian L."/>
            <person name="Le Bivic A."/>
            <person name="Borchiellini C."/>
            <person name="Claverie J.M."/>
            <person name="Renard E."/>
        </authorList>
    </citation>
    <scope>NUCLEOTIDE SEQUENCE [LARGE SCALE GENOMIC DNA]</scope>
    <source>
        <strain evidence="2">SPO-2</strain>
    </source>
</reference>
<protein>
    <submittedName>
        <fullName evidence="2">Uncharacterized protein</fullName>
    </submittedName>
</protein>
<sequence length="283" mass="31432">MASNSTSPDSLPFGSMHISDPVQFYQSKKGSIDTINCKVSAPPGLSNPRSLLLDTQSCNLFIVDSDNNRIVVLTMEWEFVSMFGEKDLDSPWGVAILSDSVFVTDVGHHGLLKFSLFDFTLITRVSSTTENKKLKEPRGITSDGNEIFVADSGSHAICIFNSELEFLRYIGIGDLWFPRDVKLSQDSITAIDKSDTCVHIFSKGGEKKKDIIPLDPNRKSSPLFFHIDTSGSIILSDYDSKTLQIFDLSGNSIHTIQVDENPKGVLVIKDKLFCCYTDKIQIF</sequence>
<dbReference type="SUPFAM" id="SSF63825">
    <property type="entry name" value="YWTD domain"/>
    <property type="match status" value="1"/>
</dbReference>
<keyword evidence="1" id="KW-0677">Repeat</keyword>
<dbReference type="PANTHER" id="PTHR24104">
    <property type="entry name" value="E3 UBIQUITIN-PROTEIN LIGASE NHLRC1-RELATED"/>
    <property type="match status" value="1"/>
</dbReference>
<dbReference type="Gene3D" id="2.40.10.500">
    <property type="match status" value="1"/>
</dbReference>
<dbReference type="InterPro" id="IPR050952">
    <property type="entry name" value="TRIM-NHL_E3_ligases"/>
</dbReference>
<dbReference type="CDD" id="cd05819">
    <property type="entry name" value="NHL"/>
    <property type="match status" value="1"/>
</dbReference>
<gene>
    <name evidence="2" type="ORF">LOD99_13183</name>
</gene>
<keyword evidence="3" id="KW-1185">Reference proteome</keyword>
<dbReference type="GO" id="GO:0008270">
    <property type="term" value="F:zinc ion binding"/>
    <property type="evidence" value="ECO:0007669"/>
    <property type="project" value="UniProtKB-KW"/>
</dbReference>
<dbReference type="Gene3D" id="2.120.10.30">
    <property type="entry name" value="TolB, C-terminal domain"/>
    <property type="match status" value="1"/>
</dbReference>
<dbReference type="InterPro" id="IPR011042">
    <property type="entry name" value="6-blade_b-propeller_TolB-like"/>
</dbReference>
<dbReference type="PANTHER" id="PTHR24104:SF25">
    <property type="entry name" value="PROTEIN LIN-41"/>
    <property type="match status" value="1"/>
</dbReference>
<organism evidence="2 3">
    <name type="scientific">Oopsacas minuta</name>
    <dbReference type="NCBI Taxonomy" id="111878"/>
    <lineage>
        <taxon>Eukaryota</taxon>
        <taxon>Metazoa</taxon>
        <taxon>Porifera</taxon>
        <taxon>Hexactinellida</taxon>
        <taxon>Hexasterophora</taxon>
        <taxon>Lyssacinosida</taxon>
        <taxon>Leucopsacidae</taxon>
        <taxon>Oopsacas</taxon>
    </lineage>
</organism>